<dbReference type="InterPro" id="IPR001709">
    <property type="entry name" value="Flavoprot_Pyr_Nucl_cyt_Rdtase"/>
</dbReference>
<comment type="catalytic activity">
    <reaction evidence="12">
        <text>an organic molecule + reduced [NADPH--hemoprotein reductase] + O2 = an alcohol + oxidized [NADPH--hemoprotein reductase] + H2O + H(+)</text>
        <dbReference type="Rhea" id="RHEA:17149"/>
        <dbReference type="Rhea" id="RHEA-COMP:11964"/>
        <dbReference type="Rhea" id="RHEA-COMP:11965"/>
        <dbReference type="ChEBI" id="CHEBI:15377"/>
        <dbReference type="ChEBI" id="CHEBI:15378"/>
        <dbReference type="ChEBI" id="CHEBI:15379"/>
        <dbReference type="ChEBI" id="CHEBI:30879"/>
        <dbReference type="ChEBI" id="CHEBI:57618"/>
        <dbReference type="ChEBI" id="CHEBI:58210"/>
        <dbReference type="ChEBI" id="CHEBI:142491"/>
        <dbReference type="EC" id="1.14.14.1"/>
    </reaction>
</comment>
<dbReference type="PROSITE" id="PS00086">
    <property type="entry name" value="CYTOCHROME_P450"/>
    <property type="match status" value="1"/>
</dbReference>
<evidence type="ECO:0000259" key="14">
    <source>
        <dbReference type="PROSITE" id="PS50902"/>
    </source>
</evidence>
<dbReference type="RefSeq" id="WP_311512719.1">
    <property type="nucleotide sequence ID" value="NZ_JAVREP010000011.1"/>
</dbReference>
<organism evidence="16 17">
    <name type="scientific">Nocardiopsis lambiniae</name>
    <dbReference type="NCBI Taxonomy" id="3075539"/>
    <lineage>
        <taxon>Bacteria</taxon>
        <taxon>Bacillati</taxon>
        <taxon>Actinomycetota</taxon>
        <taxon>Actinomycetes</taxon>
        <taxon>Streptosporangiales</taxon>
        <taxon>Nocardiopsidaceae</taxon>
        <taxon>Nocardiopsis</taxon>
    </lineage>
</organism>
<dbReference type="Pfam" id="PF00067">
    <property type="entry name" value="p450"/>
    <property type="match status" value="1"/>
</dbReference>
<keyword evidence="2 12" id="KW-0813">Transport</keyword>
<protein>
    <recommendedName>
        <fullName evidence="12">Bifunctional cytochrome P450/NADPH--P450 reductase</fullName>
    </recommendedName>
    <domain>
        <recommendedName>
            <fullName evidence="12">Cytochrome P450</fullName>
            <ecNumber evidence="12">1.14.14.1</ecNumber>
        </recommendedName>
    </domain>
    <domain>
        <recommendedName>
            <fullName evidence="12">NADPH--cytochrome P450 reductase</fullName>
            <ecNumber evidence="12">1.6.2.4</ecNumber>
        </recommendedName>
    </domain>
</protein>
<keyword evidence="10 12" id="KW-0408">Iron</keyword>
<dbReference type="CDD" id="cd11068">
    <property type="entry name" value="CYP120A1"/>
    <property type="match status" value="1"/>
</dbReference>
<dbReference type="InterPro" id="IPR003097">
    <property type="entry name" value="CysJ-like_FAD-binding"/>
</dbReference>
<evidence type="ECO:0000256" key="10">
    <source>
        <dbReference type="ARBA" id="ARBA00023004"/>
    </source>
</evidence>
<comment type="caution">
    <text evidence="16">The sequence shown here is derived from an EMBL/GenBank/DDBJ whole genome shotgun (WGS) entry which is preliminary data.</text>
</comment>
<feature type="domain" description="Flavodoxin-like" evidence="14">
    <location>
        <begin position="511"/>
        <end position="651"/>
    </location>
</feature>
<dbReference type="PANTHER" id="PTHR19384">
    <property type="entry name" value="NITRIC OXIDE SYNTHASE-RELATED"/>
    <property type="match status" value="1"/>
</dbReference>
<dbReference type="SUPFAM" id="SSF52218">
    <property type="entry name" value="Flavoproteins"/>
    <property type="match status" value="1"/>
</dbReference>
<dbReference type="InterPro" id="IPR039261">
    <property type="entry name" value="FNR_nucleotide-bd"/>
</dbReference>
<evidence type="ECO:0000256" key="12">
    <source>
        <dbReference type="PIRNR" id="PIRNR000209"/>
    </source>
</evidence>
<feature type="compositionally biased region" description="Low complexity" evidence="13">
    <location>
        <begin position="1"/>
        <end position="18"/>
    </location>
</feature>
<reference evidence="17" key="1">
    <citation type="submission" date="2023-07" db="EMBL/GenBank/DDBJ databases">
        <title>30 novel species of actinomycetes from the DSMZ collection.</title>
        <authorList>
            <person name="Nouioui I."/>
        </authorList>
    </citation>
    <scope>NUCLEOTIDE SEQUENCE [LARGE SCALE GENOMIC DNA]</scope>
    <source>
        <strain evidence="17">DSM 44743</strain>
    </source>
</reference>
<feature type="region of interest" description="Disordered" evidence="13">
    <location>
        <begin position="1"/>
        <end position="24"/>
    </location>
</feature>
<dbReference type="InterPro" id="IPR001128">
    <property type="entry name" value="Cyt_P450"/>
</dbReference>
<dbReference type="SUPFAM" id="SSF52343">
    <property type="entry name" value="Ferredoxin reductase-like, C-terminal NADP-linked domain"/>
    <property type="match status" value="1"/>
</dbReference>
<dbReference type="InterPro" id="IPR029039">
    <property type="entry name" value="Flavoprotein-like_sf"/>
</dbReference>
<keyword evidence="9 12" id="KW-0560">Oxidoreductase</keyword>
<keyword evidence="6 12" id="KW-0479">Metal-binding</keyword>
<gene>
    <name evidence="16" type="ORF">RM479_17130</name>
</gene>
<dbReference type="Pfam" id="PF00667">
    <property type="entry name" value="FAD_binding_1"/>
    <property type="match status" value="1"/>
</dbReference>
<evidence type="ECO:0000256" key="6">
    <source>
        <dbReference type="ARBA" id="ARBA00022723"/>
    </source>
</evidence>
<dbReference type="PROSITE" id="PS51384">
    <property type="entry name" value="FAD_FR"/>
    <property type="match status" value="1"/>
</dbReference>
<dbReference type="Gene3D" id="1.20.990.10">
    <property type="entry name" value="NADPH-cytochrome p450 Reductase, Chain A, domain 3"/>
    <property type="match status" value="1"/>
</dbReference>
<dbReference type="Gene3D" id="3.40.50.80">
    <property type="entry name" value="Nucleotide-binding domain of ferredoxin-NADP reductase (FNR) module"/>
    <property type="match status" value="1"/>
</dbReference>
<dbReference type="InterPro" id="IPR008254">
    <property type="entry name" value="Flavodoxin/NO_synth"/>
</dbReference>
<dbReference type="Pfam" id="PF00175">
    <property type="entry name" value="NAD_binding_1"/>
    <property type="match status" value="1"/>
</dbReference>
<dbReference type="InterPro" id="IPR017938">
    <property type="entry name" value="Riboflavin_synthase-like_b-brl"/>
</dbReference>
<name>A0ABU2MBS5_9ACTN</name>
<evidence type="ECO:0000256" key="4">
    <source>
        <dbReference type="ARBA" id="ARBA00022630"/>
    </source>
</evidence>
<comment type="cofactor">
    <cofactor evidence="12">
        <name>FAD</name>
        <dbReference type="ChEBI" id="CHEBI:57692"/>
    </cofactor>
    <cofactor evidence="12">
        <name>FMN</name>
        <dbReference type="ChEBI" id="CHEBI:58210"/>
    </cofactor>
</comment>
<proteinExistence type="inferred from homology"/>
<comment type="cofactor">
    <cofactor evidence="12">
        <name>heme</name>
        <dbReference type="ChEBI" id="CHEBI:30413"/>
    </cofactor>
</comment>
<evidence type="ECO:0000256" key="2">
    <source>
        <dbReference type="ARBA" id="ARBA00022448"/>
    </source>
</evidence>
<dbReference type="InterPro" id="IPR017972">
    <property type="entry name" value="Cyt_P450_CS"/>
</dbReference>
<dbReference type="PRINTS" id="PR00371">
    <property type="entry name" value="FPNCR"/>
</dbReference>
<evidence type="ECO:0000256" key="5">
    <source>
        <dbReference type="ARBA" id="ARBA00022643"/>
    </source>
</evidence>
<evidence type="ECO:0000256" key="8">
    <source>
        <dbReference type="ARBA" id="ARBA00022857"/>
    </source>
</evidence>
<dbReference type="Gene3D" id="2.40.30.10">
    <property type="entry name" value="Translation factors"/>
    <property type="match status" value="1"/>
</dbReference>
<dbReference type="EC" id="1.6.2.4" evidence="12"/>
<keyword evidence="11 12" id="KW-0503">Monooxygenase</keyword>
<dbReference type="Proteomes" id="UP001183390">
    <property type="component" value="Unassembled WGS sequence"/>
</dbReference>
<keyword evidence="5 12" id="KW-0288">FMN</keyword>
<keyword evidence="3 12" id="KW-0349">Heme</keyword>
<keyword evidence="7 12" id="KW-0274">FAD</keyword>
<dbReference type="Gene3D" id="3.40.50.360">
    <property type="match status" value="1"/>
</dbReference>
<evidence type="ECO:0000256" key="13">
    <source>
        <dbReference type="SAM" id="MobiDB-lite"/>
    </source>
</evidence>
<dbReference type="Gene3D" id="1.10.630.10">
    <property type="entry name" value="Cytochrome P450"/>
    <property type="match status" value="1"/>
</dbReference>
<accession>A0ABU2MBS5</accession>
<dbReference type="InterPro" id="IPR017927">
    <property type="entry name" value="FAD-bd_FR_type"/>
</dbReference>
<dbReference type="EC" id="1.14.14.1" evidence="12"/>
<dbReference type="InterPro" id="IPR001433">
    <property type="entry name" value="OxRdtase_FAD/NAD-bd"/>
</dbReference>
<keyword evidence="4 12" id="KW-0285">Flavoprotein</keyword>
<dbReference type="SUPFAM" id="SSF48264">
    <property type="entry name" value="Cytochrome P450"/>
    <property type="match status" value="1"/>
</dbReference>
<evidence type="ECO:0000256" key="7">
    <source>
        <dbReference type="ARBA" id="ARBA00022827"/>
    </source>
</evidence>
<evidence type="ECO:0000313" key="16">
    <source>
        <dbReference type="EMBL" id="MDT0330138.1"/>
    </source>
</evidence>
<evidence type="ECO:0000256" key="3">
    <source>
        <dbReference type="ARBA" id="ARBA00022617"/>
    </source>
</evidence>
<dbReference type="InterPro" id="IPR023173">
    <property type="entry name" value="NADPH_Cyt_P450_Rdtase_alpha"/>
</dbReference>
<evidence type="ECO:0000313" key="17">
    <source>
        <dbReference type="Proteomes" id="UP001183390"/>
    </source>
</evidence>
<evidence type="ECO:0000256" key="1">
    <source>
        <dbReference type="ARBA" id="ARBA00010018"/>
    </source>
</evidence>
<comment type="catalytic activity">
    <reaction evidence="12">
        <text>2 oxidized [cytochrome P450] + NADPH = 2 reduced [cytochrome P450] + NADP(+) + H(+)</text>
        <dbReference type="Rhea" id="RHEA:24040"/>
        <dbReference type="Rhea" id="RHEA-COMP:14627"/>
        <dbReference type="Rhea" id="RHEA-COMP:14628"/>
        <dbReference type="ChEBI" id="CHEBI:15378"/>
        <dbReference type="ChEBI" id="CHEBI:55376"/>
        <dbReference type="ChEBI" id="CHEBI:57783"/>
        <dbReference type="ChEBI" id="CHEBI:58349"/>
        <dbReference type="ChEBI" id="CHEBI:60344"/>
        <dbReference type="EC" id="1.6.2.4"/>
    </reaction>
</comment>
<dbReference type="PANTHER" id="PTHR19384:SF17">
    <property type="entry name" value="NADPH--CYTOCHROME P450 REDUCTASE"/>
    <property type="match status" value="1"/>
</dbReference>
<feature type="domain" description="FAD-binding FR-type" evidence="15">
    <location>
        <begin position="697"/>
        <end position="930"/>
    </location>
</feature>
<keyword evidence="17" id="KW-1185">Reference proteome</keyword>
<dbReference type="Pfam" id="PF00258">
    <property type="entry name" value="Flavodoxin_1"/>
    <property type="match status" value="1"/>
</dbReference>
<dbReference type="SUPFAM" id="SSF63380">
    <property type="entry name" value="Riboflavin synthase domain-like"/>
    <property type="match status" value="1"/>
</dbReference>
<keyword evidence="8 12" id="KW-0521">NADP</keyword>
<evidence type="ECO:0000256" key="11">
    <source>
        <dbReference type="ARBA" id="ARBA00023033"/>
    </source>
</evidence>
<keyword evidence="12" id="KW-0249">Electron transport</keyword>
<sequence>MSTFVPETTATPEGTAAARTVPIPEPPGLPLLGNTLDLLGARDFIRSTLDLTRRMGPILRLRLPGQNLVIVTGGDLVAELSDQTRFRKNVHEDLEFLRALAGDGLFTAYGDEPNWRKAHDVLLPAFSLGAMRGYHGTMLDVARGLLGAWDRAATDGTTVDVSADTTRLTFDTIGRCGFGFDFGSFERTDPHPFIAALGRALSHAQRRATYLPGTEPLHVAANRAFRRDVAFMEETVDDVIRARRASGDTSTADLLGRMLHTPDPVTGRPLDDVNIRHQVITFLIAGHETTSGALSFALHHLTKHPEALARARAEVDALWGDTDRPDPEHDDVGRLRYVRQVLNEALRLWPTAPAFAVEPLEDTVIGGRHPVSAGESLLIFTPRLHRGPGWGDNVELFDPDRFSPERERERPAHLFKPFGGGERACIGRQFALHEAVLVLGLLVHRYRFLDHEDYELRIKETLTIKPDGFTLRLARRTPADRRLPEAAGAAGPVAASPTPRTAVRRAPGTALTVLYGSNLGTCAGLARDLAADAAEAGFAPRVRALDEATGALDPADGPVLIVAASYNGRPTDDAVAFLEWLPTLGPGDLDGLRHAVLGVGDRNWSATYQRIPTLLDDHLGAAGSTRLAERAVADTSGDFASVVTDWTTRVLDLLLDAHGAPVADAGAPVEPGEGADAPPYALVDAPATALDGLAARHGLRPMRILAVGDLADTSHPLGRPKRLVRLALPAGEAYRTGDHLAVLPRNSPDLVERVIVRLGVDPRRTVRLEPRRRTRSPLPVDRPLALGALLAEVVELQAPATRDQVRTLVGHTPCPFTARALGDLADAEAFADRLAGRSVLDLLEEHPACDLPFEHYLGVLPALTPRHYSISSAAETDPDTVDLMISPLTAPHRSGRGEYRGTASHFMAGSTEGEEVRARVLPAADAFRVPLDPDVPVIMIAAGTGLAPFRGAVAARRHHGRGGRALLYFGCDHPDVDHLYREELEEAAAAGAVTLRPTFSAAPVAGARFVQDRILAEADEVLELLGAGGRVFVCGDGRAMAPGVRAAFVRLRREALGCDEETAGAWLEGLIADGRYTEDVWAG</sequence>
<dbReference type="PROSITE" id="PS50902">
    <property type="entry name" value="FLAVODOXIN_LIKE"/>
    <property type="match status" value="1"/>
</dbReference>
<dbReference type="InterPro" id="IPR023206">
    <property type="entry name" value="Bifunctional_P450_P450_red"/>
</dbReference>
<dbReference type="InterPro" id="IPR036396">
    <property type="entry name" value="Cyt_P450_sf"/>
</dbReference>
<evidence type="ECO:0000259" key="15">
    <source>
        <dbReference type="PROSITE" id="PS51384"/>
    </source>
</evidence>
<comment type="similarity">
    <text evidence="1 12">In the N-terminal section; belongs to the cytochrome P450 family.</text>
</comment>
<dbReference type="EMBL" id="JAVREP010000011">
    <property type="protein sequence ID" value="MDT0330138.1"/>
    <property type="molecule type" value="Genomic_DNA"/>
</dbReference>
<evidence type="ECO:0000256" key="9">
    <source>
        <dbReference type="ARBA" id="ARBA00023002"/>
    </source>
</evidence>
<dbReference type="PIRSF" id="PIRSF000209">
    <property type="entry name" value="Bifunctional_P450_P450R"/>
    <property type="match status" value="1"/>
</dbReference>